<evidence type="ECO:0000256" key="3">
    <source>
        <dbReference type="ARBA" id="ARBA00022475"/>
    </source>
</evidence>
<evidence type="ECO:0000256" key="5">
    <source>
        <dbReference type="ARBA" id="ARBA00022989"/>
    </source>
</evidence>
<reference evidence="9 10" key="1">
    <citation type="submission" date="2014-06" db="EMBL/GenBank/DDBJ databases">
        <title>Draft genome sequence of Bacillus manliponensis JCM 15802 (MCCC 1A00708).</title>
        <authorList>
            <person name="Lai Q."/>
            <person name="Liu Y."/>
            <person name="Shao Z."/>
        </authorList>
    </citation>
    <scope>NUCLEOTIDE SEQUENCE [LARGE SCALE GENOMIC DNA]</scope>
    <source>
        <strain evidence="9 10">JCM 15802</strain>
    </source>
</reference>
<feature type="transmembrane region" description="Helical" evidence="8">
    <location>
        <begin position="132"/>
        <end position="155"/>
    </location>
</feature>
<evidence type="ECO:0000313" key="10">
    <source>
        <dbReference type="Proteomes" id="UP000027822"/>
    </source>
</evidence>
<dbReference type="STRING" id="574376.BAMA_13165"/>
<evidence type="ECO:0000256" key="7">
    <source>
        <dbReference type="ARBA" id="ARBA00023136"/>
    </source>
</evidence>
<keyword evidence="6" id="KW-0406">Ion transport</keyword>
<evidence type="ECO:0000256" key="6">
    <source>
        <dbReference type="ARBA" id="ARBA00023065"/>
    </source>
</evidence>
<organism evidence="9 10">
    <name type="scientific">Bacillus manliponensis</name>
    <dbReference type="NCBI Taxonomy" id="574376"/>
    <lineage>
        <taxon>Bacteria</taxon>
        <taxon>Bacillati</taxon>
        <taxon>Bacillota</taxon>
        <taxon>Bacilli</taxon>
        <taxon>Bacillales</taxon>
        <taxon>Bacillaceae</taxon>
        <taxon>Bacillus</taxon>
        <taxon>Bacillus cereus group</taxon>
    </lineage>
</organism>
<dbReference type="OrthoDB" id="9810952at2"/>
<dbReference type="GO" id="GO:0030001">
    <property type="term" value="P:metal ion transport"/>
    <property type="evidence" value="ECO:0007669"/>
    <property type="project" value="UniProtKB-ARBA"/>
</dbReference>
<dbReference type="RefSeq" id="WP_034636317.1">
    <property type="nucleotide sequence ID" value="NZ_CBCSJC010000004.1"/>
</dbReference>
<feature type="transmembrane region" description="Helical" evidence="8">
    <location>
        <begin position="49"/>
        <end position="68"/>
    </location>
</feature>
<dbReference type="PANTHER" id="PTHR32024">
    <property type="entry name" value="TRK SYSTEM POTASSIUM UPTAKE PROTEIN TRKG-RELATED"/>
    <property type="match status" value="1"/>
</dbReference>
<evidence type="ECO:0000256" key="8">
    <source>
        <dbReference type="SAM" id="Phobius"/>
    </source>
</evidence>
<protein>
    <submittedName>
        <fullName evidence="9">ATP synthase</fullName>
    </submittedName>
</protein>
<evidence type="ECO:0000256" key="2">
    <source>
        <dbReference type="ARBA" id="ARBA00022448"/>
    </source>
</evidence>
<feature type="transmembrane region" description="Helical" evidence="8">
    <location>
        <begin position="354"/>
        <end position="372"/>
    </location>
</feature>
<dbReference type="Proteomes" id="UP000027822">
    <property type="component" value="Unassembled WGS sequence"/>
</dbReference>
<keyword evidence="7 8" id="KW-0472">Membrane</keyword>
<sequence length="449" mass="49832">MNRIRKFLHKLRPVQLIVLFYVIAVLVSVTLLSMPFFIKSGVDWNFIDALFISVSAVSVTGLSVVSIPDTFNTAGIVVLALILQLGGLGIMALGTFVWMVTGRKIGLHQRRLIMADQNQGNLSGLVHLMRSILILIISIELVGALLLGTRFLLYFPDWKDAYFHGFFAAISATTNGGFDLTGQSLIPYKQDYVVQIIHMLLIILGAIGFPVLIEVKQYFSRKKEQLFRFSLFTKLTTTTFFLLVTVGTIVIFLLERNLFLADKNWHETLFYTLFQSVTTRSGGLSTMDVREFSEATLLFMSFLMFIGASPSSVGGGIRTTTFAVNILVLYTFAKGGRSVRVFKRQLHEEDILKSFVVLTMGILLCAGSLFILCMTEDASLMSLVFEVCSAFGTTGLSTGITSDLTTVGKLVLIVLMFIGRIGILTFILAIGGREQPPRYKYPKERIIIG</sequence>
<proteinExistence type="predicted"/>
<evidence type="ECO:0000256" key="1">
    <source>
        <dbReference type="ARBA" id="ARBA00004651"/>
    </source>
</evidence>
<feature type="transmembrane region" description="Helical" evidence="8">
    <location>
        <begin position="292"/>
        <end position="309"/>
    </location>
</feature>
<name>A0A073JZ91_9BACI</name>
<keyword evidence="4 8" id="KW-0812">Transmembrane</keyword>
<dbReference type="PANTHER" id="PTHR32024:SF4">
    <property type="entry name" value="KTR SYSTEM POTASSIUM UPTAKE PROTEIN D"/>
    <property type="match status" value="1"/>
</dbReference>
<keyword evidence="10" id="KW-1185">Reference proteome</keyword>
<keyword evidence="5 8" id="KW-1133">Transmembrane helix</keyword>
<feature type="transmembrane region" description="Helical" evidence="8">
    <location>
        <begin position="192"/>
        <end position="213"/>
    </location>
</feature>
<feature type="transmembrane region" description="Helical" evidence="8">
    <location>
        <begin position="233"/>
        <end position="254"/>
    </location>
</feature>
<gene>
    <name evidence="9" type="ORF">BAMA_13165</name>
</gene>
<keyword evidence="2" id="KW-0813">Transport</keyword>
<accession>A0A073JZ91</accession>
<comment type="subcellular location">
    <subcellularLocation>
        <location evidence="1">Cell membrane</location>
        <topology evidence="1">Multi-pass membrane protein</topology>
    </subcellularLocation>
</comment>
<dbReference type="GO" id="GO:0005886">
    <property type="term" value="C:plasma membrane"/>
    <property type="evidence" value="ECO:0007669"/>
    <property type="project" value="UniProtKB-SubCell"/>
</dbReference>
<feature type="transmembrane region" description="Helical" evidence="8">
    <location>
        <begin position="161"/>
        <end position="180"/>
    </location>
</feature>
<evidence type="ECO:0000313" key="9">
    <source>
        <dbReference type="EMBL" id="KEK20369.1"/>
    </source>
</evidence>
<dbReference type="InterPro" id="IPR003445">
    <property type="entry name" value="Cat_transpt"/>
</dbReference>
<keyword evidence="3" id="KW-1003">Cell membrane</keyword>
<dbReference type="eggNOG" id="COG0168">
    <property type="taxonomic scope" value="Bacteria"/>
</dbReference>
<dbReference type="EMBL" id="JOTN01000003">
    <property type="protein sequence ID" value="KEK20369.1"/>
    <property type="molecule type" value="Genomic_DNA"/>
</dbReference>
<dbReference type="Pfam" id="PF02386">
    <property type="entry name" value="TrkH"/>
    <property type="match status" value="1"/>
</dbReference>
<comment type="caution">
    <text evidence="9">The sequence shown here is derived from an EMBL/GenBank/DDBJ whole genome shotgun (WGS) entry which is preliminary data.</text>
</comment>
<feature type="transmembrane region" description="Helical" evidence="8">
    <location>
        <begin position="16"/>
        <end position="37"/>
    </location>
</feature>
<evidence type="ECO:0000256" key="4">
    <source>
        <dbReference type="ARBA" id="ARBA00022692"/>
    </source>
</evidence>
<dbReference type="GO" id="GO:0008324">
    <property type="term" value="F:monoatomic cation transmembrane transporter activity"/>
    <property type="evidence" value="ECO:0007669"/>
    <property type="project" value="InterPro"/>
</dbReference>
<feature type="transmembrane region" description="Helical" evidence="8">
    <location>
        <begin position="74"/>
        <end position="101"/>
    </location>
</feature>
<feature type="transmembrane region" description="Helical" evidence="8">
    <location>
        <begin position="410"/>
        <end position="430"/>
    </location>
</feature>
<feature type="transmembrane region" description="Helical" evidence="8">
    <location>
        <begin position="315"/>
        <end position="333"/>
    </location>
</feature>
<dbReference type="AlphaFoldDB" id="A0A073JZ91"/>